<dbReference type="InterPro" id="IPR001387">
    <property type="entry name" value="Cro/C1-type_HTH"/>
</dbReference>
<evidence type="ECO:0000313" key="3">
    <source>
        <dbReference type="Proteomes" id="UP000037146"/>
    </source>
</evidence>
<dbReference type="Gene3D" id="1.10.260.40">
    <property type="entry name" value="lambda repressor-like DNA-binding domains"/>
    <property type="match status" value="1"/>
</dbReference>
<dbReference type="STRING" id="1679170.AC625_06435"/>
<protein>
    <recommendedName>
        <fullName evidence="1">HTH cro/C1-type domain-containing protein</fullName>
    </recommendedName>
</protein>
<organism evidence="2 3">
    <name type="scientific">Peribacillus loiseleuriae</name>
    <dbReference type="NCBI Taxonomy" id="1679170"/>
    <lineage>
        <taxon>Bacteria</taxon>
        <taxon>Bacillati</taxon>
        <taxon>Bacillota</taxon>
        <taxon>Bacilli</taxon>
        <taxon>Bacillales</taxon>
        <taxon>Bacillaceae</taxon>
        <taxon>Peribacillus</taxon>
    </lineage>
</organism>
<reference evidence="3" key="1">
    <citation type="submission" date="2015-07" db="EMBL/GenBank/DDBJ databases">
        <title>Genome sequencing project for genomic taxonomy and phylogenomics of Bacillus-like bacteria.</title>
        <authorList>
            <person name="Liu B."/>
            <person name="Wang J."/>
            <person name="Zhu Y."/>
            <person name="Liu G."/>
            <person name="Chen Q."/>
            <person name="Chen Z."/>
            <person name="Lan J."/>
            <person name="Che J."/>
            <person name="Ge C."/>
            <person name="Shi H."/>
            <person name="Pan Z."/>
            <person name="Liu X."/>
        </authorList>
    </citation>
    <scope>NUCLEOTIDE SEQUENCE [LARGE SCALE GENOMIC DNA]</scope>
    <source>
        <strain evidence="3">FJAT-27997</strain>
    </source>
</reference>
<dbReference type="GO" id="GO:0003677">
    <property type="term" value="F:DNA binding"/>
    <property type="evidence" value="ECO:0007669"/>
    <property type="project" value="InterPro"/>
</dbReference>
<evidence type="ECO:0000259" key="1">
    <source>
        <dbReference type="PROSITE" id="PS50943"/>
    </source>
</evidence>
<evidence type="ECO:0000313" key="2">
    <source>
        <dbReference type="EMBL" id="KMY49203.1"/>
    </source>
</evidence>
<dbReference type="SMART" id="SM00530">
    <property type="entry name" value="HTH_XRE"/>
    <property type="match status" value="1"/>
</dbReference>
<gene>
    <name evidence="2" type="ORF">AC625_06435</name>
</gene>
<dbReference type="CDD" id="cd00093">
    <property type="entry name" value="HTH_XRE"/>
    <property type="match status" value="1"/>
</dbReference>
<dbReference type="Pfam" id="PF13560">
    <property type="entry name" value="HTH_31"/>
    <property type="match status" value="1"/>
</dbReference>
<dbReference type="RefSeq" id="WP_049680535.1">
    <property type="nucleotide sequence ID" value="NZ_LFZW01000001.1"/>
</dbReference>
<dbReference type="EMBL" id="LFZW01000001">
    <property type="protein sequence ID" value="KMY49203.1"/>
    <property type="molecule type" value="Genomic_DNA"/>
</dbReference>
<dbReference type="InterPro" id="IPR010982">
    <property type="entry name" value="Lambda_DNA-bd_dom_sf"/>
</dbReference>
<name>A0A0K9GRE6_9BACI</name>
<sequence length="87" mass="9713">MQFGSMLRKTRIRSGFSQEELAEKIFLSRSAVSRLENDKLELKLADAIRWFQATQAPEALAALLCGVDISTVVQNLSTLIGGFIIWI</sequence>
<feature type="domain" description="HTH cro/C1-type" evidence="1">
    <location>
        <begin position="7"/>
        <end position="60"/>
    </location>
</feature>
<comment type="caution">
    <text evidence="2">The sequence shown here is derived from an EMBL/GenBank/DDBJ whole genome shotgun (WGS) entry which is preliminary data.</text>
</comment>
<dbReference type="AlphaFoldDB" id="A0A0K9GRE6"/>
<dbReference type="PROSITE" id="PS50943">
    <property type="entry name" value="HTH_CROC1"/>
    <property type="match status" value="1"/>
</dbReference>
<dbReference type="Proteomes" id="UP000037146">
    <property type="component" value="Unassembled WGS sequence"/>
</dbReference>
<keyword evidence="3" id="KW-1185">Reference proteome</keyword>
<accession>A0A0K9GRE6</accession>
<dbReference type="PATRIC" id="fig|1679170.3.peg.1382"/>
<dbReference type="SUPFAM" id="SSF47413">
    <property type="entry name" value="lambda repressor-like DNA-binding domains"/>
    <property type="match status" value="1"/>
</dbReference>
<proteinExistence type="predicted"/>